<keyword evidence="5" id="KW-0804">Transcription</keyword>
<dbReference type="GO" id="GO:0000785">
    <property type="term" value="C:chromatin"/>
    <property type="evidence" value="ECO:0007669"/>
    <property type="project" value="Ensembl"/>
</dbReference>
<dbReference type="InterPro" id="IPR052207">
    <property type="entry name" value="Max-like/E-box_TFs"/>
</dbReference>
<dbReference type="GO" id="GO:0005667">
    <property type="term" value="C:transcription regulator complex"/>
    <property type="evidence" value="ECO:0007669"/>
    <property type="project" value="Ensembl"/>
</dbReference>
<keyword evidence="7" id="KW-0175">Coiled coil</keyword>
<dbReference type="Ensembl" id="ENSSPUT00000016031.1">
    <property type="protein sequence ID" value="ENSSPUP00000015031.1"/>
    <property type="gene ID" value="ENSSPUG00000011560.1"/>
</dbReference>
<dbReference type="GO" id="GO:0008284">
    <property type="term" value="P:positive regulation of cell population proliferation"/>
    <property type="evidence" value="ECO:0007669"/>
    <property type="project" value="Ensembl"/>
</dbReference>
<evidence type="ECO:0000256" key="6">
    <source>
        <dbReference type="ARBA" id="ARBA00023242"/>
    </source>
</evidence>
<evidence type="ECO:0000256" key="5">
    <source>
        <dbReference type="ARBA" id="ARBA00023163"/>
    </source>
</evidence>
<dbReference type="GO" id="GO:0000978">
    <property type="term" value="F:RNA polymerase II cis-regulatory region sequence-specific DNA binding"/>
    <property type="evidence" value="ECO:0007669"/>
    <property type="project" value="Ensembl"/>
</dbReference>
<dbReference type="Pfam" id="PF00010">
    <property type="entry name" value="HLH"/>
    <property type="match status" value="1"/>
</dbReference>
<dbReference type="GO" id="GO:0046982">
    <property type="term" value="F:protein heterodimerization activity"/>
    <property type="evidence" value="ECO:0007669"/>
    <property type="project" value="Ensembl"/>
</dbReference>
<feature type="compositionally biased region" description="Polar residues" evidence="8">
    <location>
        <begin position="511"/>
        <end position="521"/>
    </location>
</feature>
<dbReference type="PANTHER" id="PTHR15741:SF14">
    <property type="entry name" value="CARBOHYDRATE-RESPONSIVE ELEMENT-BINDING PROTEIN"/>
    <property type="match status" value="1"/>
</dbReference>
<feature type="region of interest" description="Disordered" evidence="8">
    <location>
        <begin position="1"/>
        <end position="31"/>
    </location>
</feature>
<sequence length="846" mass="93337">MSGVQVELGVGPDSDSDTDSEGLVSGNAGSGVGSLSRSQVIHSGHFMVSSPHSDTVPRRRHHYAELQPPDSRNIDPTLTRLFECMSLAYSGKLVSPKWKNFKGLRLLCRDKIRLNNAIWRAWYIQYVQRKKNPVCGFVTPLEGLEAEEHRKPEAVVLEGKYWKRRIEVVMKEYHKWRIYYKKRLRKSSREGELPSPKQDDVVWKPSEKWCDQLFSNVVPMLLGNEEEEAVGRQLFDLDTFLSDISDTLFTMTQTPCPLQVLPEEAYTGNADMIQPDLTPLQPNLDDFMEISDLFTNHRPLPSQMPLGYQEHPCFPAVPENLYSASSSLTPLLLHPLPHPPTPHLPACLELPPCPHQPSPHPPNLQVTPQNPPLLLHSPDDGGSLCTSLKHKHPVPYGLHNKCLSLEPYGLSYPAPAIPSSSPLLGQDPLYPPPSAPRSKFRCSGSPLVTHTASSLSTPCFTQHAPALVYGMGLQPTGYPRPSSTQHLPPAPSVPLLHLASVPPGPEFASPKGQSPSRNSQVKGKPASTKTKRPTGLPTPPLLVVPNPCLTQLLTGAKQEPARESLLTQSPSLIPTAPDSPQDAISEGPINFLPRMVQLSPGLSPASSPSHPIPVTLPVTQSGSLLVPKAERLSPTLACGEWRIVCLFCLLAAGGQCLWEHLTLCPSPSPQTESRRITHISAEQKRRFNIKLGFDTLHSLVSTLSAQPSLKVSKATTLQKTAVYICKLQQERAGLQDEAQRLREQIEELNSAINLCQQQLPATGVPITRQRFDEMREMFDAYVRSCTLQNWKFWVVSFGDGKHCTFLHTCTCIHGFLSAPRGNSGISDLLKRRGRMARPTGSSHPRG</sequence>
<keyword evidence="11" id="KW-1185">Reference proteome</keyword>
<dbReference type="SUPFAM" id="SSF47459">
    <property type="entry name" value="HLH, helix-loop-helix DNA-binding domain"/>
    <property type="match status" value="1"/>
</dbReference>
<evidence type="ECO:0000256" key="1">
    <source>
        <dbReference type="ARBA" id="ARBA00004123"/>
    </source>
</evidence>
<dbReference type="GO" id="GO:0035774">
    <property type="term" value="P:positive regulation of insulin secretion involved in cellular response to glucose stimulus"/>
    <property type="evidence" value="ECO:0007669"/>
    <property type="project" value="Ensembl"/>
</dbReference>
<reference evidence="10" key="1">
    <citation type="submission" date="2025-08" db="UniProtKB">
        <authorList>
            <consortium name="Ensembl"/>
        </authorList>
    </citation>
    <scope>IDENTIFICATION</scope>
</reference>
<feature type="region of interest" description="Disordered" evidence="8">
    <location>
        <begin position="477"/>
        <end position="541"/>
    </location>
</feature>
<gene>
    <name evidence="10" type="primary">MLXIPL</name>
</gene>
<dbReference type="FunFam" id="4.10.280.10:FF:000028">
    <property type="entry name" value="MLX interacting protein like"/>
    <property type="match status" value="1"/>
</dbReference>
<dbReference type="GO" id="GO:1901797">
    <property type="term" value="P:negative regulation of signal transduction by p53 class mediator"/>
    <property type="evidence" value="ECO:0007669"/>
    <property type="project" value="Ensembl"/>
</dbReference>
<comment type="subcellular location">
    <subcellularLocation>
        <location evidence="1">Nucleus</location>
    </subcellularLocation>
</comment>
<evidence type="ECO:0000313" key="10">
    <source>
        <dbReference type="Ensembl" id="ENSSPUP00000015031.1"/>
    </source>
</evidence>
<keyword evidence="3" id="KW-0805">Transcription regulation</keyword>
<keyword evidence="2" id="KW-0597">Phosphoprotein</keyword>
<dbReference type="Gene3D" id="4.10.280.10">
    <property type="entry name" value="Helix-loop-helix DNA-binding domain"/>
    <property type="match status" value="1"/>
</dbReference>
<dbReference type="GO" id="GO:0005829">
    <property type="term" value="C:cytosol"/>
    <property type="evidence" value="ECO:0007669"/>
    <property type="project" value="Ensembl"/>
</dbReference>
<organism evidence="10 11">
    <name type="scientific">Sphenodon punctatus</name>
    <name type="common">Tuatara</name>
    <name type="synonym">Hatteria punctata</name>
    <dbReference type="NCBI Taxonomy" id="8508"/>
    <lineage>
        <taxon>Eukaryota</taxon>
        <taxon>Metazoa</taxon>
        <taxon>Chordata</taxon>
        <taxon>Craniata</taxon>
        <taxon>Vertebrata</taxon>
        <taxon>Euteleostomi</taxon>
        <taxon>Lepidosauria</taxon>
        <taxon>Sphenodontia</taxon>
        <taxon>Sphenodontidae</taxon>
        <taxon>Sphenodon</taxon>
    </lineage>
</organism>
<proteinExistence type="predicted"/>
<evidence type="ECO:0000256" key="3">
    <source>
        <dbReference type="ARBA" id="ARBA00023015"/>
    </source>
</evidence>
<reference evidence="10" key="2">
    <citation type="submission" date="2025-09" db="UniProtKB">
        <authorList>
            <consortium name="Ensembl"/>
        </authorList>
    </citation>
    <scope>IDENTIFICATION</scope>
</reference>
<dbReference type="GO" id="GO:0005654">
    <property type="term" value="C:nucleoplasm"/>
    <property type="evidence" value="ECO:0007669"/>
    <property type="project" value="Ensembl"/>
</dbReference>
<dbReference type="GO" id="GO:0045821">
    <property type="term" value="P:positive regulation of glycolytic process"/>
    <property type="evidence" value="ECO:0007669"/>
    <property type="project" value="Ensembl"/>
</dbReference>
<dbReference type="AlphaFoldDB" id="A0A8D0H2A0"/>
<evidence type="ECO:0000259" key="9">
    <source>
        <dbReference type="PROSITE" id="PS50888"/>
    </source>
</evidence>
<dbReference type="GO" id="GO:0045723">
    <property type="term" value="P:positive regulation of fatty acid biosynthetic process"/>
    <property type="evidence" value="ECO:0007669"/>
    <property type="project" value="Ensembl"/>
</dbReference>
<dbReference type="InterPro" id="IPR011598">
    <property type="entry name" value="bHLH_dom"/>
</dbReference>
<dbReference type="OMA" id="WTSDRHN"/>
<keyword evidence="6" id="KW-0539">Nucleus</keyword>
<dbReference type="GO" id="GO:0010255">
    <property type="term" value="P:glucose mediated signaling pathway"/>
    <property type="evidence" value="ECO:0007669"/>
    <property type="project" value="Ensembl"/>
</dbReference>
<dbReference type="GeneTree" id="ENSGT00940000159210"/>
<dbReference type="GO" id="GO:0001228">
    <property type="term" value="F:DNA-binding transcription activator activity, RNA polymerase II-specific"/>
    <property type="evidence" value="ECO:0007669"/>
    <property type="project" value="Ensembl"/>
</dbReference>
<dbReference type="InterPro" id="IPR036638">
    <property type="entry name" value="HLH_DNA-bd_sf"/>
</dbReference>
<feature type="domain" description="BHLH" evidence="9">
    <location>
        <begin position="673"/>
        <end position="727"/>
    </location>
</feature>
<name>A0A8D0H2A0_SPHPU</name>
<feature type="coiled-coil region" evidence="7">
    <location>
        <begin position="724"/>
        <end position="758"/>
    </location>
</feature>
<dbReference type="PROSITE" id="PS50888">
    <property type="entry name" value="BHLH"/>
    <property type="match status" value="1"/>
</dbReference>
<evidence type="ECO:0000313" key="11">
    <source>
        <dbReference type="Proteomes" id="UP000694392"/>
    </source>
</evidence>
<protein>
    <submittedName>
        <fullName evidence="10">MLX interacting protein like</fullName>
    </submittedName>
</protein>
<dbReference type="GO" id="GO:0061629">
    <property type="term" value="F:RNA polymerase II-specific DNA-binding transcription factor binding"/>
    <property type="evidence" value="ECO:0007669"/>
    <property type="project" value="Ensembl"/>
</dbReference>
<dbReference type="SMART" id="SM00353">
    <property type="entry name" value="HLH"/>
    <property type="match status" value="1"/>
</dbReference>
<evidence type="ECO:0000256" key="7">
    <source>
        <dbReference type="SAM" id="Coils"/>
    </source>
</evidence>
<evidence type="ECO:0000256" key="2">
    <source>
        <dbReference type="ARBA" id="ARBA00022553"/>
    </source>
</evidence>
<dbReference type="GO" id="GO:0008610">
    <property type="term" value="P:lipid biosynthetic process"/>
    <property type="evidence" value="ECO:0007669"/>
    <property type="project" value="Ensembl"/>
</dbReference>
<dbReference type="Proteomes" id="UP000694392">
    <property type="component" value="Unplaced"/>
</dbReference>
<evidence type="ECO:0000256" key="4">
    <source>
        <dbReference type="ARBA" id="ARBA00023125"/>
    </source>
</evidence>
<keyword evidence="4" id="KW-0238">DNA-binding</keyword>
<dbReference type="CDD" id="cd19689">
    <property type="entry name" value="bHLHzip_MLXIPL"/>
    <property type="match status" value="1"/>
</dbReference>
<evidence type="ECO:0000256" key="8">
    <source>
        <dbReference type="SAM" id="MobiDB-lite"/>
    </source>
</evidence>
<dbReference type="GO" id="GO:0001227">
    <property type="term" value="F:DNA-binding transcription repressor activity, RNA polymerase II-specific"/>
    <property type="evidence" value="ECO:0007669"/>
    <property type="project" value="Ensembl"/>
</dbReference>
<dbReference type="PANTHER" id="PTHR15741">
    <property type="entry name" value="BASIC HELIX-LOOP-HELIX ZIP TRANSCRIPTION FACTOR"/>
    <property type="match status" value="1"/>
</dbReference>
<accession>A0A8D0H2A0</accession>
<dbReference type="GO" id="GO:0090324">
    <property type="term" value="P:negative regulation of oxidative phosphorylation"/>
    <property type="evidence" value="ECO:0007669"/>
    <property type="project" value="Ensembl"/>
</dbReference>
<dbReference type="CDD" id="cd21771">
    <property type="entry name" value="NES2-NLS_ChREBP"/>
    <property type="match status" value="1"/>
</dbReference>
<dbReference type="GO" id="GO:0000432">
    <property type="term" value="P:positive regulation of transcription from RNA polymerase II promoter by glucose"/>
    <property type="evidence" value="ECO:0007669"/>
    <property type="project" value="Ensembl"/>
</dbReference>